<dbReference type="Gene3D" id="2.30.38.10">
    <property type="entry name" value="Luciferase, Domain 3"/>
    <property type="match status" value="1"/>
</dbReference>
<dbReference type="InterPro" id="IPR045851">
    <property type="entry name" value="AMP-bd_C_sf"/>
</dbReference>
<evidence type="ECO:0000256" key="2">
    <source>
        <dbReference type="ARBA" id="ARBA00022450"/>
    </source>
</evidence>
<dbReference type="InterPro" id="IPR020806">
    <property type="entry name" value="PKS_PP-bd"/>
</dbReference>
<dbReference type="Gene3D" id="1.10.1200.10">
    <property type="entry name" value="ACP-like"/>
    <property type="match status" value="1"/>
</dbReference>
<dbReference type="Proteomes" id="UP000660680">
    <property type="component" value="Unassembled WGS sequence"/>
</dbReference>
<evidence type="ECO:0000313" key="6">
    <source>
        <dbReference type="EMBL" id="GGS28844.1"/>
    </source>
</evidence>
<dbReference type="Pfam" id="PF00501">
    <property type="entry name" value="AMP-binding"/>
    <property type="match status" value="1"/>
</dbReference>
<dbReference type="InterPro" id="IPR009081">
    <property type="entry name" value="PP-bd_ACP"/>
</dbReference>
<dbReference type="Pfam" id="PF00668">
    <property type="entry name" value="Condensation"/>
    <property type="match status" value="2"/>
</dbReference>
<dbReference type="PANTHER" id="PTHR45527:SF1">
    <property type="entry name" value="FATTY ACID SYNTHASE"/>
    <property type="match status" value="1"/>
</dbReference>
<dbReference type="GO" id="GO:0047527">
    <property type="term" value="F:2,3-dihydroxybenzoate-serine ligase activity"/>
    <property type="evidence" value="ECO:0007669"/>
    <property type="project" value="TreeGrafter"/>
</dbReference>
<dbReference type="GO" id="GO:0043041">
    <property type="term" value="P:amino acid activation for nonribosomal peptide biosynthetic process"/>
    <property type="evidence" value="ECO:0007669"/>
    <property type="project" value="TreeGrafter"/>
</dbReference>
<evidence type="ECO:0000256" key="4">
    <source>
        <dbReference type="SAM" id="MobiDB-lite"/>
    </source>
</evidence>
<evidence type="ECO:0000256" key="1">
    <source>
        <dbReference type="ARBA" id="ARBA00001957"/>
    </source>
</evidence>
<keyword evidence="7" id="KW-1185">Reference proteome</keyword>
<dbReference type="RefSeq" id="WP_189210364.1">
    <property type="nucleotide sequence ID" value="NZ_BMRB01000002.1"/>
</dbReference>
<dbReference type="SUPFAM" id="SSF47336">
    <property type="entry name" value="ACP-like"/>
    <property type="match status" value="1"/>
</dbReference>
<keyword evidence="2" id="KW-0596">Phosphopantetheine</keyword>
<dbReference type="Gene3D" id="3.30.559.10">
    <property type="entry name" value="Chloramphenicol acetyltransferase-like domain"/>
    <property type="match status" value="1"/>
</dbReference>
<dbReference type="InterPro" id="IPR036736">
    <property type="entry name" value="ACP-like_sf"/>
</dbReference>
<feature type="region of interest" description="Disordered" evidence="4">
    <location>
        <begin position="557"/>
        <end position="577"/>
    </location>
</feature>
<dbReference type="InterPro" id="IPR023213">
    <property type="entry name" value="CAT-like_dom_sf"/>
</dbReference>
<feature type="domain" description="Carrier" evidence="5">
    <location>
        <begin position="487"/>
        <end position="562"/>
    </location>
</feature>
<dbReference type="InterPro" id="IPR000873">
    <property type="entry name" value="AMP-dep_synth/lig_dom"/>
</dbReference>
<dbReference type="GO" id="GO:0031177">
    <property type="term" value="F:phosphopantetheine binding"/>
    <property type="evidence" value="ECO:0007669"/>
    <property type="project" value="InterPro"/>
</dbReference>
<dbReference type="Gene3D" id="3.30.559.30">
    <property type="entry name" value="Nonribosomal peptide synthetase, condensation domain"/>
    <property type="match status" value="1"/>
</dbReference>
<dbReference type="Gene3D" id="3.30.300.30">
    <property type="match status" value="1"/>
</dbReference>
<accession>A0A918GCQ2</accession>
<dbReference type="InterPro" id="IPR001242">
    <property type="entry name" value="Condensation_dom"/>
</dbReference>
<dbReference type="Pfam" id="PF00550">
    <property type="entry name" value="PP-binding"/>
    <property type="match status" value="1"/>
</dbReference>
<comment type="caution">
    <text evidence="6">The sequence shown here is derived from an EMBL/GenBank/DDBJ whole genome shotgun (WGS) entry which is preliminary data.</text>
</comment>
<protein>
    <recommendedName>
        <fullName evidence="5">Carrier domain-containing protein</fullName>
    </recommendedName>
</protein>
<reference evidence="6" key="2">
    <citation type="submission" date="2020-09" db="EMBL/GenBank/DDBJ databases">
        <authorList>
            <person name="Sun Q."/>
            <person name="Ohkuma M."/>
        </authorList>
    </citation>
    <scope>NUCLEOTIDE SEQUENCE</scope>
    <source>
        <strain evidence="6">JCM 3276</strain>
    </source>
</reference>
<name>A0A918GCQ2_9PSEU</name>
<dbReference type="SUPFAM" id="SSF52777">
    <property type="entry name" value="CoA-dependent acyltransferases"/>
    <property type="match status" value="2"/>
</dbReference>
<evidence type="ECO:0000313" key="7">
    <source>
        <dbReference type="Proteomes" id="UP000660680"/>
    </source>
</evidence>
<feature type="region of interest" description="Disordered" evidence="4">
    <location>
        <begin position="629"/>
        <end position="649"/>
    </location>
</feature>
<evidence type="ECO:0000256" key="3">
    <source>
        <dbReference type="ARBA" id="ARBA00022553"/>
    </source>
</evidence>
<gene>
    <name evidence="6" type="ORF">GCM10010171_22490</name>
</gene>
<keyword evidence="3" id="KW-0597">Phosphoprotein</keyword>
<proteinExistence type="predicted"/>
<dbReference type="PROSITE" id="PS50075">
    <property type="entry name" value="CARRIER"/>
    <property type="match status" value="1"/>
</dbReference>
<dbReference type="GO" id="GO:0009239">
    <property type="term" value="P:enterobactin biosynthetic process"/>
    <property type="evidence" value="ECO:0007669"/>
    <property type="project" value="TreeGrafter"/>
</dbReference>
<dbReference type="AlphaFoldDB" id="A0A918GCQ2"/>
<dbReference type="GO" id="GO:0009366">
    <property type="term" value="C:enterobactin synthetase complex"/>
    <property type="evidence" value="ECO:0007669"/>
    <property type="project" value="TreeGrafter"/>
</dbReference>
<organism evidence="6 7">
    <name type="scientific">Actinokineospora fastidiosa</name>
    <dbReference type="NCBI Taxonomy" id="1816"/>
    <lineage>
        <taxon>Bacteria</taxon>
        <taxon>Bacillati</taxon>
        <taxon>Actinomycetota</taxon>
        <taxon>Actinomycetes</taxon>
        <taxon>Pseudonocardiales</taxon>
        <taxon>Pseudonocardiaceae</taxon>
        <taxon>Actinokineospora</taxon>
    </lineage>
</organism>
<dbReference type="SUPFAM" id="SSF56801">
    <property type="entry name" value="Acetyl-CoA synthetase-like"/>
    <property type="match status" value="1"/>
</dbReference>
<dbReference type="GO" id="GO:0005829">
    <property type="term" value="C:cytosol"/>
    <property type="evidence" value="ECO:0007669"/>
    <property type="project" value="TreeGrafter"/>
</dbReference>
<reference evidence="6" key="1">
    <citation type="journal article" date="2014" name="Int. J. Syst. Evol. Microbiol.">
        <title>Complete genome sequence of Corynebacterium casei LMG S-19264T (=DSM 44701T), isolated from a smear-ripened cheese.</title>
        <authorList>
            <consortium name="US DOE Joint Genome Institute (JGI-PGF)"/>
            <person name="Walter F."/>
            <person name="Albersmeier A."/>
            <person name="Kalinowski J."/>
            <person name="Ruckert C."/>
        </authorList>
    </citation>
    <scope>NUCLEOTIDE SEQUENCE</scope>
    <source>
        <strain evidence="6">JCM 3276</strain>
    </source>
</reference>
<evidence type="ECO:0000259" key="5">
    <source>
        <dbReference type="PROSITE" id="PS50075"/>
    </source>
</evidence>
<dbReference type="SMART" id="SM00823">
    <property type="entry name" value="PKS_PP"/>
    <property type="match status" value="1"/>
</dbReference>
<dbReference type="Gene3D" id="3.40.50.980">
    <property type="match status" value="2"/>
</dbReference>
<dbReference type="GO" id="GO:0008610">
    <property type="term" value="P:lipid biosynthetic process"/>
    <property type="evidence" value="ECO:0007669"/>
    <property type="project" value="UniProtKB-ARBA"/>
</dbReference>
<sequence>MSEALNAIVRELANVAPDAAALVHRERVVGYGELDGLADRYAAALVRAGVREGDLVPVSMPRGVDLVVAILGILKAGAAYALLDPAWPRRRVDDVLADLGARVVVGEHGIPVPSRIPTGTLLRPVPVDPGNACCAFFTSGTTGRPKAVLTPHRAISRLFRPCAFAELGPGSVMPSAAPLPWDAFALELWAMLLTGGTSLLVDEPYLSPVELRAAIADHGVDSAWLTASLFNLAVDEDIEAFSGLKQLLIGGERLSAPHVRRFMTRHPDIALTNGYGPVENTIFTTTHRIGIEDCATDIPIGKPVTGTQVHVLRGEEPCPVGESGELCLSGTGLAIGYVGSDPGRFTTVKIGGVPTRVYRSGDLGRWDASGLLRYEGRLDRQVKVRGHRVEPGEVERQIEALPRVRACAVLARRNASGAVDALLAFCVPADPADRLADLGLDAVLPGYQLPAAVLPVDAFPLTDNGKLDERALLAMTPPTGEERDDVEAADPLISRVVGVFAAVLGRTSVPADVPFTELGGTSLDAGRVSARLAAQLGRPVPVSRLLREPTARGLAAWLGRPPGDPPGQDPPNASVPLSSMQVGFLTKALLEPEDRSAYCVSVWSVGAPLDLSALRSAVRAVHHHHEPLRSTYAAGRSATATPGSHPPPDPLVLPEADSVGAGVAALRRVLSAHLDLGSGEVWRVAVVPLPGRTLLGYVVHHIAFDGWSESVLAEDLATAYSAVSAGRPVELGTVPGLAETWAIRQRELEYADLPAQRAQVVSDLRGLPELVCPGAGIPGAAAPARIIRQVRTEGIDPAGATRFTVLLAAYARALAELTDSTDFGIGVPVATRSDQRLDRVVGCHIDMVCVRMTAGGLDDWARAVQRALRTQDVGFGEAVRLVNPPRSRRTPLFQNIFAYQNNAKPRMRLAGVDAELIRGGYLGIATEILTEVWEDSDEVLRIVVNYRPDVIAVGFAERLAARFAANLGDRDDR</sequence>
<comment type="cofactor">
    <cofactor evidence="1">
        <name>pantetheine 4'-phosphate</name>
        <dbReference type="ChEBI" id="CHEBI:47942"/>
    </cofactor>
</comment>
<dbReference type="PANTHER" id="PTHR45527">
    <property type="entry name" value="NONRIBOSOMAL PEPTIDE SYNTHETASE"/>
    <property type="match status" value="1"/>
</dbReference>
<dbReference type="EMBL" id="BMRB01000002">
    <property type="protein sequence ID" value="GGS28844.1"/>
    <property type="molecule type" value="Genomic_DNA"/>
</dbReference>